<evidence type="ECO:0000256" key="3">
    <source>
        <dbReference type="ARBA" id="ARBA00022827"/>
    </source>
</evidence>
<dbReference type="PANTHER" id="PTHR23023">
    <property type="entry name" value="DIMETHYLANILINE MONOOXYGENASE"/>
    <property type="match status" value="1"/>
</dbReference>
<dbReference type="GO" id="GO:0050661">
    <property type="term" value="F:NADP binding"/>
    <property type="evidence" value="ECO:0007669"/>
    <property type="project" value="InterPro"/>
</dbReference>
<comment type="similarity">
    <text evidence="1 5">Belongs to the FMO family.</text>
</comment>
<gene>
    <name evidence="6" type="primary">WBGene00101350</name>
</gene>
<reference evidence="6" key="2">
    <citation type="submission" date="2022-06" db="UniProtKB">
        <authorList>
            <consortium name="EnsemblMetazoa"/>
        </authorList>
    </citation>
    <scope>IDENTIFICATION</scope>
    <source>
        <strain evidence="6">PS312</strain>
    </source>
</reference>
<dbReference type="GO" id="GO:0004499">
    <property type="term" value="F:N,N-dimethylaniline monooxygenase activity"/>
    <property type="evidence" value="ECO:0007669"/>
    <property type="project" value="InterPro"/>
</dbReference>
<evidence type="ECO:0000256" key="4">
    <source>
        <dbReference type="ARBA" id="ARBA00023002"/>
    </source>
</evidence>
<accession>A0A2A6C1G7</accession>
<evidence type="ECO:0000256" key="2">
    <source>
        <dbReference type="ARBA" id="ARBA00022630"/>
    </source>
</evidence>
<protein>
    <recommendedName>
        <fullName evidence="5">Flavin-containing monooxygenase</fullName>
        <ecNumber evidence="5">1.-.-.-</ecNumber>
    </recommendedName>
</protein>
<dbReference type="GO" id="GO:0050660">
    <property type="term" value="F:flavin adenine dinucleotide binding"/>
    <property type="evidence" value="ECO:0007669"/>
    <property type="project" value="InterPro"/>
</dbReference>
<reference evidence="7" key="1">
    <citation type="journal article" date="2008" name="Nat. Genet.">
        <title>The Pristionchus pacificus genome provides a unique perspective on nematode lifestyle and parasitism.</title>
        <authorList>
            <person name="Dieterich C."/>
            <person name="Clifton S.W."/>
            <person name="Schuster L.N."/>
            <person name="Chinwalla A."/>
            <person name="Delehaunty K."/>
            <person name="Dinkelacker I."/>
            <person name="Fulton L."/>
            <person name="Fulton R."/>
            <person name="Godfrey J."/>
            <person name="Minx P."/>
            <person name="Mitreva M."/>
            <person name="Roeseler W."/>
            <person name="Tian H."/>
            <person name="Witte H."/>
            <person name="Yang S.P."/>
            <person name="Wilson R.K."/>
            <person name="Sommer R.J."/>
        </authorList>
    </citation>
    <scope>NUCLEOTIDE SEQUENCE [LARGE SCALE GENOMIC DNA]</scope>
    <source>
        <strain evidence="7">PS312</strain>
    </source>
</reference>
<proteinExistence type="inferred from homology"/>
<sequence>MKAWHLDDEDASDEIHRFTSPKAAADIAKKIKGFNTKRWGTHCIKYSNGGDFDQNLIPYLTETVEDAVFVDTMHAVLYGFDVVCYEAQGEIGGLWRYKPEETDESSVMKSTVINSSKELTACNYLEEYAKHFKLAGHIKLYHKVLNIERHSDYAKTGKWTVIVKDLKSGTQSTEVFDGVLLCTGHHTLPYWPKEWKGQREFKGKMMHAHSYKDYKGFDDKVVAVVGIGNSGGDIATELSKVAKQVYLVTRSGSWVFNRVFDYGRPIDSFLNSRFYAWLRTGLPPAIMEKAMQDQLNKRFDHALFGLKPKHAVFRDYISQRPPHNQRRAAQPHRFWHYSSEATD</sequence>
<dbReference type="InterPro" id="IPR050346">
    <property type="entry name" value="FMO-like"/>
</dbReference>
<dbReference type="EC" id="1.-.-.-" evidence="5"/>
<evidence type="ECO:0000313" key="7">
    <source>
        <dbReference type="Proteomes" id="UP000005239"/>
    </source>
</evidence>
<dbReference type="Pfam" id="PF00743">
    <property type="entry name" value="FMO-like"/>
    <property type="match status" value="2"/>
</dbReference>
<evidence type="ECO:0000313" key="6">
    <source>
        <dbReference type="EnsemblMetazoa" id="PPA11796.1"/>
    </source>
</evidence>
<dbReference type="Gene3D" id="3.50.50.60">
    <property type="entry name" value="FAD/NAD(P)-binding domain"/>
    <property type="match status" value="1"/>
</dbReference>
<dbReference type="GO" id="GO:0004497">
    <property type="term" value="F:monooxygenase activity"/>
    <property type="evidence" value="ECO:0000318"/>
    <property type="project" value="GO_Central"/>
</dbReference>
<dbReference type="AlphaFoldDB" id="A0A2A6C1G7"/>
<organism evidence="6 7">
    <name type="scientific">Pristionchus pacificus</name>
    <name type="common">Parasitic nematode worm</name>
    <dbReference type="NCBI Taxonomy" id="54126"/>
    <lineage>
        <taxon>Eukaryota</taxon>
        <taxon>Metazoa</taxon>
        <taxon>Ecdysozoa</taxon>
        <taxon>Nematoda</taxon>
        <taxon>Chromadorea</taxon>
        <taxon>Rhabditida</taxon>
        <taxon>Rhabditina</taxon>
        <taxon>Diplogasteromorpha</taxon>
        <taxon>Diplogasteroidea</taxon>
        <taxon>Neodiplogasteridae</taxon>
        <taxon>Pristionchus</taxon>
    </lineage>
</organism>
<dbReference type="InterPro" id="IPR036188">
    <property type="entry name" value="FAD/NAD-bd_sf"/>
</dbReference>
<dbReference type="OrthoDB" id="66881at2759"/>
<evidence type="ECO:0000256" key="5">
    <source>
        <dbReference type="RuleBase" id="RU361177"/>
    </source>
</evidence>
<evidence type="ECO:0000256" key="1">
    <source>
        <dbReference type="ARBA" id="ARBA00009183"/>
    </source>
</evidence>
<keyword evidence="5" id="KW-0503">Monooxygenase</keyword>
<dbReference type="Proteomes" id="UP000005239">
    <property type="component" value="Unassembled WGS sequence"/>
</dbReference>
<comment type="cofactor">
    <cofactor evidence="5">
        <name>FAD</name>
        <dbReference type="ChEBI" id="CHEBI:57692"/>
    </cofactor>
</comment>
<keyword evidence="3 5" id="KW-0274">FAD</keyword>
<dbReference type="InterPro" id="IPR020946">
    <property type="entry name" value="Flavin_mOase-like"/>
</dbReference>
<dbReference type="FunFam" id="3.50.50.60:FF:000042">
    <property type="entry name" value="Dimethylaniline monooxygenase [N-oxide-forming]"/>
    <property type="match status" value="1"/>
</dbReference>
<keyword evidence="4 5" id="KW-0560">Oxidoreductase</keyword>
<dbReference type="EnsemblMetazoa" id="PPA11796.1">
    <property type="protein sequence ID" value="PPA11796.1"/>
    <property type="gene ID" value="WBGene00101350"/>
</dbReference>
<accession>A0A8R1UC10</accession>
<keyword evidence="7" id="KW-1185">Reference proteome</keyword>
<dbReference type="SUPFAM" id="SSF51905">
    <property type="entry name" value="FAD/NAD(P)-binding domain"/>
    <property type="match status" value="1"/>
</dbReference>
<keyword evidence="2 5" id="KW-0285">Flavoprotein</keyword>
<name>A0A2A6C1G7_PRIPA</name>